<proteinExistence type="predicted"/>
<evidence type="ECO:0000313" key="3">
    <source>
        <dbReference type="Proteomes" id="UP000299102"/>
    </source>
</evidence>
<comment type="caution">
    <text evidence="2">The sequence shown here is derived from an EMBL/GenBank/DDBJ whole genome shotgun (WGS) entry which is preliminary data.</text>
</comment>
<evidence type="ECO:0000256" key="1">
    <source>
        <dbReference type="SAM" id="MobiDB-lite"/>
    </source>
</evidence>
<feature type="region of interest" description="Disordered" evidence="1">
    <location>
        <begin position="135"/>
        <end position="169"/>
    </location>
</feature>
<protein>
    <submittedName>
        <fullName evidence="2">Uncharacterized protein</fullName>
    </submittedName>
</protein>
<organism evidence="2 3">
    <name type="scientific">Eumeta variegata</name>
    <name type="common">Bagworm moth</name>
    <name type="synonym">Eumeta japonica</name>
    <dbReference type="NCBI Taxonomy" id="151549"/>
    <lineage>
        <taxon>Eukaryota</taxon>
        <taxon>Metazoa</taxon>
        <taxon>Ecdysozoa</taxon>
        <taxon>Arthropoda</taxon>
        <taxon>Hexapoda</taxon>
        <taxon>Insecta</taxon>
        <taxon>Pterygota</taxon>
        <taxon>Neoptera</taxon>
        <taxon>Endopterygota</taxon>
        <taxon>Lepidoptera</taxon>
        <taxon>Glossata</taxon>
        <taxon>Ditrysia</taxon>
        <taxon>Tineoidea</taxon>
        <taxon>Psychidae</taxon>
        <taxon>Oiketicinae</taxon>
        <taxon>Eumeta</taxon>
    </lineage>
</organism>
<reference evidence="2 3" key="1">
    <citation type="journal article" date="2019" name="Commun. Biol.">
        <title>The bagworm genome reveals a unique fibroin gene that provides high tensile strength.</title>
        <authorList>
            <person name="Kono N."/>
            <person name="Nakamura H."/>
            <person name="Ohtoshi R."/>
            <person name="Tomita M."/>
            <person name="Numata K."/>
            <person name="Arakawa K."/>
        </authorList>
    </citation>
    <scope>NUCLEOTIDE SEQUENCE [LARGE SCALE GENOMIC DNA]</scope>
</reference>
<gene>
    <name evidence="2" type="ORF">EVAR_65409_1</name>
</gene>
<accession>A0A4C1ZQX1</accession>
<dbReference type="AlphaFoldDB" id="A0A4C1ZQX1"/>
<sequence length="169" mass="17720">MGRLRRAIKVEPNMSAAGITPIKVAHNYGINSIKRAQSLSGRSAAGGVFIKLPPPAGRPPARASRLAAVKLRLKLTLIMFYFDAAGGGPSGRLINYAACFHSGVGVAALSDTPAVCTSSASATPAHRSIELPLNIRGSARVTQSGDGRRPRRRYRAPAAPATPRPVENT</sequence>
<keyword evidence="3" id="KW-1185">Reference proteome</keyword>
<evidence type="ECO:0000313" key="2">
    <source>
        <dbReference type="EMBL" id="GBP90158.1"/>
    </source>
</evidence>
<dbReference type="EMBL" id="BGZK01002062">
    <property type="protein sequence ID" value="GBP90158.1"/>
    <property type="molecule type" value="Genomic_DNA"/>
</dbReference>
<feature type="compositionally biased region" description="Low complexity" evidence="1">
    <location>
        <begin position="156"/>
        <end position="169"/>
    </location>
</feature>
<dbReference type="Proteomes" id="UP000299102">
    <property type="component" value="Unassembled WGS sequence"/>
</dbReference>
<name>A0A4C1ZQX1_EUMVA</name>